<dbReference type="Proteomes" id="UP000245926">
    <property type="component" value="Chromosome"/>
</dbReference>
<dbReference type="OrthoDB" id="9924076at2"/>
<keyword evidence="2" id="KW-1185">Reference proteome</keyword>
<reference evidence="2" key="1">
    <citation type="submission" date="2018-05" db="EMBL/GenBank/DDBJ databases">
        <title>Complete Genome Sequence of Methylobacterium sp. 17SD2-17.</title>
        <authorList>
            <person name="Srinivasan S."/>
        </authorList>
    </citation>
    <scope>NUCLEOTIDE SEQUENCE [LARGE SCALE GENOMIC DNA]</scope>
    <source>
        <strain evidence="2">17SD2-17</strain>
    </source>
</reference>
<dbReference type="KEGG" id="mets:DK389_24975"/>
<dbReference type="EMBL" id="CP029550">
    <property type="protein sequence ID" value="AWN43150.1"/>
    <property type="molecule type" value="Genomic_DNA"/>
</dbReference>
<dbReference type="RefSeq" id="WP_109893678.1">
    <property type="nucleotide sequence ID" value="NZ_CP029550.1"/>
</dbReference>
<proteinExistence type="predicted"/>
<accession>A0A2U8WCH7</accession>
<organism evidence="1 2">
    <name type="scientific">Methylobacterium durans</name>
    <dbReference type="NCBI Taxonomy" id="2202825"/>
    <lineage>
        <taxon>Bacteria</taxon>
        <taxon>Pseudomonadati</taxon>
        <taxon>Pseudomonadota</taxon>
        <taxon>Alphaproteobacteria</taxon>
        <taxon>Hyphomicrobiales</taxon>
        <taxon>Methylobacteriaceae</taxon>
        <taxon>Methylobacterium</taxon>
    </lineage>
</organism>
<name>A0A2U8WCH7_9HYPH</name>
<evidence type="ECO:0000313" key="1">
    <source>
        <dbReference type="EMBL" id="AWN43150.1"/>
    </source>
</evidence>
<protein>
    <submittedName>
        <fullName evidence="1">Uncharacterized protein</fullName>
    </submittedName>
</protein>
<gene>
    <name evidence="1" type="ORF">DK389_24975</name>
</gene>
<evidence type="ECO:0000313" key="2">
    <source>
        <dbReference type="Proteomes" id="UP000245926"/>
    </source>
</evidence>
<sequence length="84" mass="9450">MEPVDYDEIVTVIWNEDATTSSKDTAASSGKRDCSLKDAVLMIMDEWRGSPRRSVNIILPDGKPPITAYDDVRAIYEREDFPAN</sequence>
<dbReference type="AlphaFoldDB" id="A0A2U8WCH7"/>